<reference evidence="7" key="1">
    <citation type="submission" date="2018-04" db="EMBL/GenBank/DDBJ databases">
        <title>WGS assembly of Panicum hallii.</title>
        <authorList>
            <person name="Lovell J."/>
            <person name="Jenkins J."/>
            <person name="Lowry D."/>
            <person name="Mamidi S."/>
            <person name="Sreedasyam A."/>
            <person name="Weng X."/>
            <person name="Barry K."/>
            <person name="Bonette J."/>
            <person name="Campitelli B."/>
            <person name="Daum C."/>
            <person name="Gordon S."/>
            <person name="Gould B."/>
            <person name="Lipzen A."/>
            <person name="Macqueen A."/>
            <person name="Palacio-Mejia J."/>
            <person name="Plott C."/>
            <person name="Shakirov E."/>
            <person name="Shu S."/>
            <person name="Yoshinaga Y."/>
            <person name="Zane M."/>
            <person name="Rokhsar D."/>
            <person name="Grimwood J."/>
            <person name="Schmutz J."/>
            <person name="Juenger T."/>
        </authorList>
    </citation>
    <scope>NUCLEOTIDE SEQUENCE [LARGE SCALE GENOMIC DNA]</scope>
    <source>
        <strain evidence="7">FIL2</strain>
    </source>
</reference>
<protein>
    <recommendedName>
        <fullName evidence="8">Phi-1-like phosphate-induced protein</fullName>
    </recommendedName>
</protein>
<evidence type="ECO:0000256" key="6">
    <source>
        <dbReference type="SAM" id="SignalP"/>
    </source>
</evidence>
<dbReference type="InterPro" id="IPR006766">
    <property type="entry name" value="EXORDIUM-like"/>
</dbReference>
<keyword evidence="2" id="KW-0052">Apoplast</keyword>
<dbReference type="Proteomes" id="UP000243499">
    <property type="component" value="Chromosome 1"/>
</dbReference>
<feature type="signal peptide" evidence="6">
    <location>
        <begin position="1"/>
        <end position="21"/>
    </location>
</feature>
<evidence type="ECO:0000256" key="4">
    <source>
        <dbReference type="ARBA" id="ARBA00022729"/>
    </source>
</evidence>
<evidence type="ECO:0008006" key="8">
    <source>
        <dbReference type="Google" id="ProtNLM"/>
    </source>
</evidence>
<dbReference type="GO" id="GO:0048046">
    <property type="term" value="C:apoplast"/>
    <property type="evidence" value="ECO:0007669"/>
    <property type="project" value="UniProtKB-SubCell"/>
</dbReference>
<organism evidence="7">
    <name type="scientific">Panicum hallii</name>
    <dbReference type="NCBI Taxonomy" id="206008"/>
    <lineage>
        <taxon>Eukaryota</taxon>
        <taxon>Viridiplantae</taxon>
        <taxon>Streptophyta</taxon>
        <taxon>Embryophyta</taxon>
        <taxon>Tracheophyta</taxon>
        <taxon>Spermatophyta</taxon>
        <taxon>Magnoliopsida</taxon>
        <taxon>Liliopsida</taxon>
        <taxon>Poales</taxon>
        <taxon>Poaceae</taxon>
        <taxon>PACMAD clade</taxon>
        <taxon>Panicoideae</taxon>
        <taxon>Panicodae</taxon>
        <taxon>Paniceae</taxon>
        <taxon>Panicinae</taxon>
        <taxon>Panicum</taxon>
        <taxon>Panicum sect. Panicum</taxon>
    </lineage>
</organism>
<proteinExistence type="inferred from homology"/>
<evidence type="ECO:0000313" key="7">
    <source>
        <dbReference type="EMBL" id="PAN08236.2"/>
    </source>
</evidence>
<accession>A0A2S3GT70</accession>
<keyword evidence="3" id="KW-0964">Secreted</keyword>
<keyword evidence="4 6" id="KW-0732">Signal</keyword>
<dbReference type="PANTHER" id="PTHR31279:SF41">
    <property type="entry name" value="OS02G0756200 PROTEIN"/>
    <property type="match status" value="1"/>
</dbReference>
<dbReference type="Gramene" id="PAN08236">
    <property type="protein sequence ID" value="PAN08236"/>
    <property type="gene ID" value="PAHAL_1G402600"/>
</dbReference>
<feature type="chain" id="PRO_5015665983" description="Phi-1-like phosphate-induced protein" evidence="6">
    <location>
        <begin position="22"/>
        <end position="308"/>
    </location>
</feature>
<dbReference type="PANTHER" id="PTHR31279">
    <property type="entry name" value="PROTEIN EXORDIUM-LIKE 5"/>
    <property type="match status" value="1"/>
</dbReference>
<name>A0A2S3GT70_9POAL</name>
<evidence type="ECO:0000256" key="2">
    <source>
        <dbReference type="ARBA" id="ARBA00022523"/>
    </source>
</evidence>
<dbReference type="EMBL" id="CM008046">
    <property type="protein sequence ID" value="PAN08236.2"/>
    <property type="molecule type" value="Genomic_DNA"/>
</dbReference>
<dbReference type="AlphaFoldDB" id="A0A2S3GT70"/>
<evidence type="ECO:0000256" key="1">
    <source>
        <dbReference type="ARBA" id="ARBA00004271"/>
    </source>
</evidence>
<dbReference type="Pfam" id="PF04674">
    <property type="entry name" value="Phi_1"/>
    <property type="match status" value="1"/>
</dbReference>
<comment type="similarity">
    <text evidence="5">Belongs to the EXORDIUM family.</text>
</comment>
<comment type="subcellular location">
    <subcellularLocation>
        <location evidence="1">Secreted</location>
        <location evidence="1">Extracellular space</location>
        <location evidence="1">Apoplast</location>
    </subcellularLocation>
</comment>
<gene>
    <name evidence="7" type="ORF">PAHAL_1G402600</name>
</gene>
<evidence type="ECO:0000256" key="3">
    <source>
        <dbReference type="ARBA" id="ARBA00022525"/>
    </source>
</evidence>
<evidence type="ECO:0000256" key="5">
    <source>
        <dbReference type="ARBA" id="ARBA00023591"/>
    </source>
</evidence>
<sequence length="308" mass="31877">MVSRVLVVAVVLMSLAQLSAGSRRLMELYIPTASDQLTYHHGTVLSGDIPVSVLWYGKFTPSQKSIVSDFLLSLTTAPGAATPSAGQWWGTIDQLYLSGAATNGAAPARALLDAQAYDEACSLGRSLTLAQVEQLAARAGGKRGGIALVLTDEDVAVEGFCSSRCGKHGSGAQGESAYIWVGNSAKQCPGQCAWPFAQPQYGPQGKPLVAPNGDVGMDGLVMVLATMVGGTVTNPYGDAFYQGPKEAPLEACTACPGVYGSGAYPGFPGNLLVDQITGASYNANGANGRKYLLPALYNPETSTCSTLV</sequence>